<evidence type="ECO:0000313" key="6">
    <source>
        <dbReference type="Proteomes" id="UP000229970"/>
    </source>
</evidence>
<evidence type="ECO:0000256" key="2">
    <source>
        <dbReference type="ARBA" id="ARBA00023239"/>
    </source>
</evidence>
<dbReference type="InterPro" id="IPR037237">
    <property type="entry name" value="IlvD/EDD_N"/>
</dbReference>
<feature type="domain" description="Dihydroxy-acid/6-phosphogluconate dehydratase N-terminal" evidence="4">
    <location>
        <begin position="7"/>
        <end position="75"/>
    </location>
</feature>
<evidence type="ECO:0000256" key="3">
    <source>
        <dbReference type="SAM" id="Phobius"/>
    </source>
</evidence>
<protein>
    <recommendedName>
        <fullName evidence="4">Dihydroxy-acid/6-phosphogluconate dehydratase N-terminal domain-containing protein</fullName>
    </recommendedName>
</protein>
<dbReference type="GO" id="GO:0016836">
    <property type="term" value="F:hydro-lyase activity"/>
    <property type="evidence" value="ECO:0007669"/>
    <property type="project" value="TreeGrafter"/>
</dbReference>
<dbReference type="PANTHER" id="PTHR43661">
    <property type="entry name" value="D-XYLONATE DEHYDRATASE"/>
    <property type="match status" value="1"/>
</dbReference>
<keyword evidence="3" id="KW-1133">Transmembrane helix</keyword>
<comment type="similarity">
    <text evidence="1">Belongs to the IlvD/Edd family.</text>
</comment>
<sequence length="86" mass="9508">MQHDSIILPGNMATKAAFNDAMGLDIVVIGSITMVSHLLTAAGVNFKMAVIDQLSRHVPRLYKVAPATQKHYMEDRQSPFRTGKVR</sequence>
<dbReference type="Proteomes" id="UP000229970">
    <property type="component" value="Unassembled WGS sequence"/>
</dbReference>
<dbReference type="PANTHER" id="PTHR43661:SF3">
    <property type="entry name" value="D-XYLONATE DEHYDRATASE YAGF-RELATED"/>
    <property type="match status" value="1"/>
</dbReference>
<organism evidence="5 6">
    <name type="scientific">Snodgrassella alvi</name>
    <dbReference type="NCBI Taxonomy" id="1196083"/>
    <lineage>
        <taxon>Bacteria</taxon>
        <taxon>Pseudomonadati</taxon>
        <taxon>Pseudomonadota</taxon>
        <taxon>Betaproteobacteria</taxon>
        <taxon>Neisseriales</taxon>
        <taxon>Neisseriaceae</taxon>
        <taxon>Snodgrassella</taxon>
    </lineage>
</organism>
<dbReference type="Pfam" id="PF00920">
    <property type="entry name" value="ILVD_EDD_N"/>
    <property type="match status" value="1"/>
</dbReference>
<proteinExistence type="inferred from homology"/>
<reference evidence="5 6" key="1">
    <citation type="journal article" date="2017" name="MBio">
        <title>Type VI secretion-mediated competition in the bee gut microbiome.</title>
        <authorList>
            <person name="Steele M.I."/>
            <person name="Kwong W.K."/>
            <person name="Powell J.E."/>
            <person name="Whiteley M."/>
            <person name="Moran N.A."/>
        </authorList>
    </citation>
    <scope>NUCLEOTIDE SEQUENCE [LARGE SCALE GENOMIC DNA]</scope>
    <source>
        <strain evidence="5 6">Ruf1-X</strain>
    </source>
</reference>
<keyword evidence="3" id="KW-0472">Membrane</keyword>
<dbReference type="SUPFAM" id="SSF143975">
    <property type="entry name" value="IlvD/EDD N-terminal domain-like"/>
    <property type="match status" value="1"/>
</dbReference>
<name>A0A2N9XK42_9NEIS</name>
<accession>A0A2N9XK42</accession>
<keyword evidence="3" id="KW-0812">Transmembrane</keyword>
<evidence type="ECO:0000256" key="1">
    <source>
        <dbReference type="ARBA" id="ARBA00006486"/>
    </source>
</evidence>
<dbReference type="InterPro" id="IPR000581">
    <property type="entry name" value="ILV_EDD_N"/>
</dbReference>
<comment type="caution">
    <text evidence="5">The sequence shown here is derived from an EMBL/GenBank/DDBJ whole genome shotgun (WGS) entry which is preliminary data.</text>
</comment>
<keyword evidence="2" id="KW-0456">Lyase</keyword>
<dbReference type="EMBL" id="MEIP01000012">
    <property type="protein sequence ID" value="PIT48697.1"/>
    <property type="molecule type" value="Genomic_DNA"/>
</dbReference>
<evidence type="ECO:0000313" key="5">
    <source>
        <dbReference type="EMBL" id="PIT48697.1"/>
    </source>
</evidence>
<dbReference type="GO" id="GO:0005829">
    <property type="term" value="C:cytosol"/>
    <property type="evidence" value="ECO:0007669"/>
    <property type="project" value="TreeGrafter"/>
</dbReference>
<evidence type="ECO:0000259" key="4">
    <source>
        <dbReference type="Pfam" id="PF00920"/>
    </source>
</evidence>
<gene>
    <name evidence="5" type="ORF">BHC46_02995</name>
</gene>
<feature type="transmembrane region" description="Helical" evidence="3">
    <location>
        <begin position="26"/>
        <end position="46"/>
    </location>
</feature>
<dbReference type="AlphaFoldDB" id="A0A2N9XK42"/>